<gene>
    <name evidence="1" type="ordered locus">HMPREF0833_11830</name>
</gene>
<reference evidence="2" key="1">
    <citation type="submission" date="2011-06" db="EMBL/GenBank/DDBJ databases">
        <title>Complete sequence of Streptococcus parasanguinis strain ATCC 15912.</title>
        <authorList>
            <person name="Muzny D."/>
            <person name="Qin X."/>
            <person name="Buhay C."/>
            <person name="Dugan-Rocha S."/>
            <person name="Ding Y."/>
            <person name="Chen G."/>
            <person name="Hawes A."/>
            <person name="Holder M."/>
            <person name="Jhangiani S."/>
            <person name="Johnson A."/>
            <person name="Khan Z."/>
            <person name="Li Z."/>
            <person name="Liu W."/>
            <person name="Liu X."/>
            <person name="Perez L."/>
            <person name="Shen H."/>
            <person name="Wang Q."/>
            <person name="Watt J."/>
            <person name="Xi L."/>
            <person name="Xin Y."/>
            <person name="Zhou J."/>
            <person name="Deng J."/>
            <person name="Jiang H."/>
            <person name="Liu Y."/>
            <person name="Qu J."/>
            <person name="Song X.-Z."/>
            <person name="Zhang L."/>
            <person name="Villasana D."/>
            <person name="Johnson A."/>
            <person name="Liu J."/>
            <person name="Liyanage D."/>
            <person name="Lorensuhewa L."/>
            <person name="Robinson T."/>
            <person name="Song A."/>
            <person name="Song B.-B."/>
            <person name="Dinh H."/>
            <person name="Thornton R."/>
            <person name="Coyle M."/>
            <person name="Francisco L."/>
            <person name="Jackson L."/>
            <person name="Javaid M."/>
            <person name="Korchina V."/>
            <person name="Kovar C."/>
            <person name="Mata R."/>
            <person name="Mathew T."/>
            <person name="Ngo R."/>
            <person name="Nguyen L."/>
            <person name="Nguyen N."/>
            <person name="Okwuonu G."/>
            <person name="Ongeri F."/>
            <person name="Pham C."/>
            <person name="Simmons D."/>
            <person name="Wilczek-Boney K."/>
            <person name="Hale W."/>
            <person name="Jakkamsetti A."/>
            <person name="Pham P."/>
            <person name="Ruth R."/>
            <person name="San Lucas F."/>
            <person name="Warren J."/>
            <person name="Zhang J."/>
            <person name="Zhao Z."/>
            <person name="Zhou C."/>
            <person name="Zhu D."/>
            <person name="Lee S."/>
            <person name="Bess C."/>
            <person name="Blankenburg K."/>
            <person name="Forbes L."/>
            <person name="Fu Q."/>
            <person name="Gubbala S."/>
            <person name="Hirani K."/>
            <person name="Jayaseelan J.C."/>
            <person name="Lara F."/>
            <person name="Munidasa M."/>
            <person name="Palculict T."/>
            <person name="Patil S."/>
            <person name="Pu L.-L."/>
            <person name="Saada N."/>
            <person name="Tang L."/>
            <person name="Weissenberger G."/>
            <person name="Zhu Y."/>
            <person name="Hemphill L."/>
            <person name="Shang Y."/>
            <person name="Youmans B."/>
            <person name="Ayvaz T."/>
            <person name="Ross M."/>
            <person name="Santibanez J."/>
            <person name="Aqrawi P."/>
            <person name="Gross S."/>
            <person name="Joshi V."/>
            <person name="Fowler G."/>
            <person name="Nazareth L."/>
            <person name="Reid J."/>
            <person name="Worley K."/>
            <person name="Petrosino J."/>
            <person name="Highlander S."/>
            <person name="Gibbs R."/>
        </authorList>
    </citation>
    <scope>NUCLEOTIDE SEQUENCE [LARGE SCALE GENOMIC DNA]</scope>
    <source>
        <strain evidence="2">ATCC 15912 / DSM 6778 / CIP 104372 / LMG 14537</strain>
    </source>
</reference>
<organism evidence="1 2">
    <name type="scientific">Streptococcus parasanguinis (strain ATCC 15912 / DSM 6778 / CIP 104372 / LMG 14537)</name>
    <dbReference type="NCBI Taxonomy" id="760570"/>
    <lineage>
        <taxon>Bacteria</taxon>
        <taxon>Bacillati</taxon>
        <taxon>Bacillota</taxon>
        <taxon>Bacilli</taxon>
        <taxon>Lactobacillales</taxon>
        <taxon>Streptococcaceae</taxon>
        <taxon>Streptococcus</taxon>
    </lineage>
</organism>
<sequence length="176" mass="20636">MVNQTDFVDHLRKRMNISIEEGFYIESISCSYAIIENRTKRIVEHLGKRARKMSLDQKIEFIYNEIREKNQNTDSDLKKLIGYLKYRLEKSDIMIVDPVKSYNDCKSDKLSFCNINKVYKFKEQRNKLVHDLATYDSSNPSLIDFDSYINLAMLGKYVAEELSRIASGLKRKKSAL</sequence>
<dbReference type="HOGENOM" id="CLU_1524286_0_0_9"/>
<proteinExistence type="predicted"/>
<dbReference type="AlphaFoldDB" id="F8DHU0"/>
<dbReference type="RefSeq" id="WP_013904628.1">
    <property type="nucleotide sequence ID" value="NC_015678.1"/>
</dbReference>
<evidence type="ECO:0000313" key="2">
    <source>
        <dbReference type="Proteomes" id="UP000001502"/>
    </source>
</evidence>
<evidence type="ECO:0008006" key="3">
    <source>
        <dbReference type="Google" id="ProtNLM"/>
    </source>
</evidence>
<protein>
    <recommendedName>
        <fullName evidence="3">RiboL-PSP-HEPN domain-containing protein</fullName>
    </recommendedName>
</protein>
<accession>F8DHU0</accession>
<dbReference type="Proteomes" id="UP000001502">
    <property type="component" value="Chromosome"/>
</dbReference>
<name>F8DHU0_STREP</name>
<dbReference type="EMBL" id="CP002843">
    <property type="protein sequence ID" value="AEH56861.1"/>
    <property type="molecule type" value="Genomic_DNA"/>
</dbReference>
<evidence type="ECO:0000313" key="1">
    <source>
        <dbReference type="EMBL" id="AEH56861.1"/>
    </source>
</evidence>
<dbReference type="KEGG" id="scp:HMPREF0833_11830"/>
<dbReference type="GeneID" id="10836380"/>